<evidence type="ECO:0000313" key="4">
    <source>
        <dbReference type="EMBL" id="SOR27187.1"/>
    </source>
</evidence>
<keyword evidence="1" id="KW-0238">DNA-binding</keyword>
<dbReference type="InterPro" id="IPR016032">
    <property type="entry name" value="Sig_transdc_resp-reg_C-effctor"/>
</dbReference>
<reference evidence="5" key="1">
    <citation type="submission" date="2017-10" db="EMBL/GenBank/DDBJ databases">
        <authorList>
            <person name="Regsiter A."/>
            <person name="William W."/>
        </authorList>
    </citation>
    <scope>NUCLEOTIDE SEQUENCE [LARGE SCALE GENOMIC DNA]</scope>
</reference>
<dbReference type="AlphaFoldDB" id="A0A2N9AIK4"/>
<sequence>MAASPQPTDPRSAHEAVARIRAIQQRQEEAARRRVEQSGSREAMEAVARAEAEVVSLRTMLQVEREENEALRQRVRALQDAVTSEIAPPPEWGLSPQETTLLLALRRAGHLVLTRRQALVALFPEDADARHPGSAAATLARLRRRLAVAGAAIEIETHERRGYRLSPGSLAIVDAALMRAPVRLGGAA</sequence>
<evidence type="ECO:0000313" key="5">
    <source>
        <dbReference type="Proteomes" id="UP000233769"/>
    </source>
</evidence>
<name>A0A2N9AIK4_METEX</name>
<dbReference type="GO" id="GO:0000160">
    <property type="term" value="P:phosphorelay signal transduction system"/>
    <property type="evidence" value="ECO:0007669"/>
    <property type="project" value="InterPro"/>
</dbReference>
<organism evidence="4 5">
    <name type="scientific">Methylorubrum extorquens</name>
    <name type="common">Methylobacterium dichloromethanicum</name>
    <name type="synonym">Methylobacterium extorquens</name>
    <dbReference type="NCBI Taxonomy" id="408"/>
    <lineage>
        <taxon>Bacteria</taxon>
        <taxon>Pseudomonadati</taxon>
        <taxon>Pseudomonadota</taxon>
        <taxon>Alphaproteobacteria</taxon>
        <taxon>Hyphomicrobiales</taxon>
        <taxon>Methylobacteriaceae</taxon>
        <taxon>Methylorubrum</taxon>
    </lineage>
</organism>
<protein>
    <recommendedName>
        <fullName evidence="3">OmpR/PhoB-type domain-containing protein</fullName>
    </recommendedName>
</protein>
<accession>A0A2N9AIK4</accession>
<dbReference type="GO" id="GO:0006355">
    <property type="term" value="P:regulation of DNA-templated transcription"/>
    <property type="evidence" value="ECO:0007669"/>
    <property type="project" value="InterPro"/>
</dbReference>
<dbReference type="Proteomes" id="UP000233769">
    <property type="component" value="Chromosome tk0001"/>
</dbReference>
<keyword evidence="2" id="KW-0175">Coiled coil</keyword>
<proteinExistence type="predicted"/>
<evidence type="ECO:0000259" key="3">
    <source>
        <dbReference type="SMART" id="SM00862"/>
    </source>
</evidence>
<evidence type="ECO:0000256" key="1">
    <source>
        <dbReference type="ARBA" id="ARBA00023125"/>
    </source>
</evidence>
<dbReference type="SUPFAM" id="SSF46894">
    <property type="entry name" value="C-terminal effector domain of the bipartite response regulators"/>
    <property type="match status" value="1"/>
</dbReference>
<feature type="coiled-coil region" evidence="2">
    <location>
        <begin position="47"/>
        <end position="81"/>
    </location>
</feature>
<dbReference type="SMART" id="SM00862">
    <property type="entry name" value="Trans_reg_C"/>
    <property type="match status" value="1"/>
</dbReference>
<gene>
    <name evidence="4" type="ORF">TK0001_0585</name>
</gene>
<dbReference type="Gene3D" id="1.10.10.10">
    <property type="entry name" value="Winged helix-like DNA-binding domain superfamily/Winged helix DNA-binding domain"/>
    <property type="match status" value="1"/>
</dbReference>
<feature type="domain" description="OmpR/PhoB-type" evidence="3">
    <location>
        <begin position="89"/>
        <end position="165"/>
    </location>
</feature>
<dbReference type="InterPro" id="IPR036388">
    <property type="entry name" value="WH-like_DNA-bd_sf"/>
</dbReference>
<dbReference type="GO" id="GO:0003677">
    <property type="term" value="F:DNA binding"/>
    <property type="evidence" value="ECO:0007669"/>
    <property type="project" value="UniProtKB-KW"/>
</dbReference>
<dbReference type="InterPro" id="IPR001867">
    <property type="entry name" value="OmpR/PhoB-type_DNA-bd"/>
</dbReference>
<evidence type="ECO:0000256" key="2">
    <source>
        <dbReference type="SAM" id="Coils"/>
    </source>
</evidence>
<dbReference type="EMBL" id="LT962688">
    <property type="protein sequence ID" value="SOR27187.1"/>
    <property type="molecule type" value="Genomic_DNA"/>
</dbReference>